<dbReference type="InterPro" id="IPR014722">
    <property type="entry name" value="Rib_uL2_dom2"/>
</dbReference>
<proteinExistence type="inferred from homology"/>
<evidence type="ECO:0000256" key="4">
    <source>
        <dbReference type="ARBA" id="ARBA00035215"/>
    </source>
</evidence>
<dbReference type="GO" id="GO:0022625">
    <property type="term" value="C:cytosolic large ribosomal subunit"/>
    <property type="evidence" value="ECO:0007669"/>
    <property type="project" value="TreeGrafter"/>
</dbReference>
<protein>
    <recommendedName>
        <fullName evidence="4">Large ribosomal subunit protein eL14</fullName>
    </recommendedName>
    <alternativeName>
        <fullName evidence="5">60S ribosomal protein L14</fullName>
    </alternativeName>
</protein>
<name>A0A646QCW0_9MYRI</name>
<feature type="compositionally biased region" description="Basic and acidic residues" evidence="6">
    <location>
        <begin position="160"/>
        <end position="199"/>
    </location>
</feature>
<evidence type="ECO:0000256" key="6">
    <source>
        <dbReference type="SAM" id="MobiDB-lite"/>
    </source>
</evidence>
<dbReference type="GO" id="GO:0042273">
    <property type="term" value="P:ribosomal large subunit biogenesis"/>
    <property type="evidence" value="ECO:0007669"/>
    <property type="project" value="TreeGrafter"/>
</dbReference>
<accession>A0A646QCW0</accession>
<dbReference type="GO" id="GO:0003723">
    <property type="term" value="F:RNA binding"/>
    <property type="evidence" value="ECO:0007669"/>
    <property type="project" value="InterPro"/>
</dbReference>
<dbReference type="InterPro" id="IPR008991">
    <property type="entry name" value="Translation_prot_SH3-like_sf"/>
</dbReference>
<dbReference type="Gene3D" id="2.30.30.30">
    <property type="match status" value="1"/>
</dbReference>
<comment type="similarity">
    <text evidence="1">Belongs to the eukaryotic ribosomal protein eL14 family.</text>
</comment>
<dbReference type="InterPro" id="IPR039660">
    <property type="entry name" value="Ribosomal_eL14"/>
</dbReference>
<dbReference type="GO" id="GO:0006412">
    <property type="term" value="P:translation"/>
    <property type="evidence" value="ECO:0007669"/>
    <property type="project" value="InterPro"/>
</dbReference>
<evidence type="ECO:0000313" key="8">
    <source>
        <dbReference type="EMBL" id="MUP40483.1"/>
    </source>
</evidence>
<evidence type="ECO:0000259" key="7">
    <source>
        <dbReference type="Pfam" id="PF01929"/>
    </source>
</evidence>
<dbReference type="PANTHER" id="PTHR11127:SF2">
    <property type="entry name" value="LARGE RIBOSOMAL SUBUNIT PROTEIN EL14"/>
    <property type="match status" value="1"/>
</dbReference>
<dbReference type="SUPFAM" id="SSF50104">
    <property type="entry name" value="Translation proteins SH3-like domain"/>
    <property type="match status" value="1"/>
</dbReference>
<dbReference type="PANTHER" id="PTHR11127">
    <property type="entry name" value="60S RIBOSOMAL PROTEIN L14"/>
    <property type="match status" value="1"/>
</dbReference>
<evidence type="ECO:0000256" key="5">
    <source>
        <dbReference type="ARBA" id="ARBA00035318"/>
    </source>
</evidence>
<dbReference type="CDD" id="cd23702">
    <property type="entry name" value="eL14"/>
    <property type="match status" value="1"/>
</dbReference>
<sequence>MPFSKFVEIGRIAFIAFGHDRGKICAIVDVIDQNRALVDGPCTSVSRQPISFKRLHLTKFRIKFPHSASTRVVRNAWNKADVTKEWNETNWAKKLAAAKIKNKMTDFDRFKLYKAKQTRNRIIHREYLKLKTRLKKSPPKLKLKRHANKSAVAIARHRAIKAEPPKPVEKKEVKKPEKIVKKGRPEKGAKKAQKVETKT</sequence>
<feature type="domain" description="Large ribosomal subunit protein eL14" evidence="7">
    <location>
        <begin position="47"/>
        <end position="120"/>
    </location>
</feature>
<dbReference type="Gene3D" id="6.10.250.2270">
    <property type="match status" value="1"/>
</dbReference>
<keyword evidence="2" id="KW-0689">Ribosomal protein</keyword>
<dbReference type="InterPro" id="IPR002784">
    <property type="entry name" value="Ribosomal_eL14_dom"/>
</dbReference>
<keyword evidence="3" id="KW-0687">Ribonucleoprotein</keyword>
<evidence type="ECO:0000256" key="1">
    <source>
        <dbReference type="ARBA" id="ARBA00006592"/>
    </source>
</evidence>
<dbReference type="Pfam" id="PF01929">
    <property type="entry name" value="Ribosomal_L14e"/>
    <property type="match status" value="1"/>
</dbReference>
<dbReference type="FunFam" id="2.30.30.30:FF:000022">
    <property type="entry name" value="60S ribosomal protein L14"/>
    <property type="match status" value="1"/>
</dbReference>
<feature type="region of interest" description="Disordered" evidence="6">
    <location>
        <begin position="156"/>
        <end position="199"/>
    </location>
</feature>
<dbReference type="AlphaFoldDB" id="A0A646QCW0"/>
<evidence type="ECO:0000256" key="3">
    <source>
        <dbReference type="ARBA" id="ARBA00023274"/>
    </source>
</evidence>
<organism evidence="8">
    <name type="scientific">Hemiscolopendra marginata</name>
    <dbReference type="NCBI Taxonomy" id="943146"/>
    <lineage>
        <taxon>Eukaryota</taxon>
        <taxon>Metazoa</taxon>
        <taxon>Ecdysozoa</taxon>
        <taxon>Arthropoda</taxon>
        <taxon>Myriapoda</taxon>
        <taxon>Chilopoda</taxon>
        <taxon>Pleurostigmophora</taxon>
        <taxon>Scolopendromorpha</taxon>
        <taxon>Scolopendridae</taxon>
        <taxon>Hemiscolopendra</taxon>
    </lineage>
</organism>
<dbReference type="GO" id="GO:0003735">
    <property type="term" value="F:structural constituent of ribosome"/>
    <property type="evidence" value="ECO:0007669"/>
    <property type="project" value="InterPro"/>
</dbReference>
<dbReference type="EMBL" id="GHBY01000306">
    <property type="protein sequence ID" value="MUP40483.1"/>
    <property type="molecule type" value="Transcribed_RNA"/>
</dbReference>
<reference evidence="8" key="1">
    <citation type="submission" date="2018-11" db="EMBL/GenBank/DDBJ databases">
        <title>Venom-gland transcriptomics and venom proteomics of the Florida green centipede (Hemiscolopendra marginata) reveal sex-based variation in a centipede venom.</title>
        <authorList>
            <person name="Nystrom G.S."/>
            <person name="Ward M.J."/>
            <person name="Ellsworth S.A."/>
            <person name="Rokyta D.R."/>
        </authorList>
    </citation>
    <scope>NUCLEOTIDE SEQUENCE</scope>
    <source>
        <tissue evidence="8">Venom gland</tissue>
    </source>
</reference>
<evidence type="ECO:0000256" key="2">
    <source>
        <dbReference type="ARBA" id="ARBA00022980"/>
    </source>
</evidence>